<keyword evidence="2" id="KW-1185">Reference proteome</keyword>
<dbReference type="EMBL" id="LT838813">
    <property type="protein sequence ID" value="SMD46413.1"/>
    <property type="molecule type" value="Genomic_DNA"/>
</dbReference>
<evidence type="ECO:0000313" key="2">
    <source>
        <dbReference type="Proteomes" id="UP000192333"/>
    </source>
</evidence>
<dbReference type="STRING" id="758820.SAMN00777080_5103"/>
<proteinExistence type="predicted"/>
<reference evidence="2" key="1">
    <citation type="submission" date="2017-04" db="EMBL/GenBank/DDBJ databases">
        <authorList>
            <person name="Varghese N."/>
            <person name="Submissions S."/>
        </authorList>
    </citation>
    <scope>NUCLEOTIDE SEQUENCE [LARGE SCALE GENOMIC DNA]</scope>
    <source>
        <strain evidence="2">DSM 16537</strain>
    </source>
</reference>
<protein>
    <submittedName>
        <fullName evidence="1">Uncharacterized protein</fullName>
    </submittedName>
</protein>
<organism evidence="1 2">
    <name type="scientific">Aquiflexum balticum DSM 16537</name>
    <dbReference type="NCBI Taxonomy" id="758820"/>
    <lineage>
        <taxon>Bacteria</taxon>
        <taxon>Pseudomonadati</taxon>
        <taxon>Bacteroidota</taxon>
        <taxon>Cytophagia</taxon>
        <taxon>Cytophagales</taxon>
        <taxon>Cyclobacteriaceae</taxon>
        <taxon>Aquiflexum</taxon>
    </lineage>
</organism>
<gene>
    <name evidence="1" type="ORF">SAMN00777080_5103</name>
</gene>
<sequence length="46" mass="5705">MKVTKKRRELEKDLLFYLRYYKKIAPDSRKTFNKIIEDLVELLKET</sequence>
<accession>A0A1W2HBZ9</accession>
<dbReference type="AlphaFoldDB" id="A0A1W2HBZ9"/>
<name>A0A1W2HBZ9_9BACT</name>
<dbReference type="Proteomes" id="UP000192333">
    <property type="component" value="Chromosome I"/>
</dbReference>
<dbReference type="RefSeq" id="WP_157370300.1">
    <property type="nucleotide sequence ID" value="NZ_LT838813.1"/>
</dbReference>
<evidence type="ECO:0000313" key="1">
    <source>
        <dbReference type="EMBL" id="SMD46413.1"/>
    </source>
</evidence>
<dbReference type="OrthoDB" id="9952493at2"/>